<protein>
    <recommendedName>
        <fullName evidence="2">ATP-dependent Clp protease proteolytic subunit</fullName>
    </recommendedName>
</protein>
<dbReference type="PANTHER" id="PTHR10381">
    <property type="entry name" value="ATP-DEPENDENT CLP PROTEASE PROTEOLYTIC SUBUNIT"/>
    <property type="match status" value="1"/>
</dbReference>
<reference evidence="4 5" key="1">
    <citation type="submission" date="2018-06" db="EMBL/GenBank/DDBJ databases">
        <title>Extensive metabolic versatility and redundancy in microbially diverse, dynamic hydrothermal sediments.</title>
        <authorList>
            <person name="Dombrowski N."/>
            <person name="Teske A."/>
            <person name="Baker B.J."/>
        </authorList>
    </citation>
    <scope>NUCLEOTIDE SEQUENCE [LARGE SCALE GENOMIC DNA]</scope>
    <source>
        <strain evidence="4">B3_G15</strain>
    </source>
</reference>
<dbReference type="GO" id="GO:0051117">
    <property type="term" value="F:ATPase binding"/>
    <property type="evidence" value="ECO:0007669"/>
    <property type="project" value="TreeGrafter"/>
</dbReference>
<dbReference type="GO" id="GO:0004176">
    <property type="term" value="F:ATP-dependent peptidase activity"/>
    <property type="evidence" value="ECO:0007669"/>
    <property type="project" value="InterPro"/>
</dbReference>
<evidence type="ECO:0000256" key="1">
    <source>
        <dbReference type="ARBA" id="ARBA00007039"/>
    </source>
</evidence>
<proteinExistence type="inferred from homology"/>
<dbReference type="PANTHER" id="PTHR10381:SF11">
    <property type="entry name" value="ATP-DEPENDENT CLP PROTEASE PROTEOLYTIC SUBUNIT, MITOCHONDRIAL"/>
    <property type="match status" value="1"/>
</dbReference>
<dbReference type="PRINTS" id="PR00127">
    <property type="entry name" value="CLPPROTEASEP"/>
</dbReference>
<dbReference type="InterPro" id="IPR001907">
    <property type="entry name" value="ClpP"/>
</dbReference>
<name>A0A662DJ93_UNCAE</name>
<dbReference type="GO" id="GO:0009368">
    <property type="term" value="C:endopeptidase Clp complex"/>
    <property type="evidence" value="ECO:0007669"/>
    <property type="project" value="TreeGrafter"/>
</dbReference>
<comment type="similarity">
    <text evidence="1 2">Belongs to the peptidase S14 family.</text>
</comment>
<dbReference type="GO" id="GO:0006515">
    <property type="term" value="P:protein quality control for misfolded or incompletely synthesized proteins"/>
    <property type="evidence" value="ECO:0007669"/>
    <property type="project" value="TreeGrafter"/>
</dbReference>
<dbReference type="SUPFAM" id="SSF52096">
    <property type="entry name" value="ClpP/crotonase"/>
    <property type="match status" value="1"/>
</dbReference>
<dbReference type="CDD" id="cd07017">
    <property type="entry name" value="S14_ClpP_2"/>
    <property type="match status" value="1"/>
</dbReference>
<evidence type="ECO:0000313" key="5">
    <source>
        <dbReference type="Proteomes" id="UP000280417"/>
    </source>
</evidence>
<dbReference type="GO" id="GO:0004252">
    <property type="term" value="F:serine-type endopeptidase activity"/>
    <property type="evidence" value="ECO:0007669"/>
    <property type="project" value="InterPro"/>
</dbReference>
<organism evidence="4 5">
    <name type="scientific">Aerophobetes bacterium</name>
    <dbReference type="NCBI Taxonomy" id="2030807"/>
    <lineage>
        <taxon>Bacteria</taxon>
        <taxon>Candidatus Aerophobota</taxon>
    </lineage>
</organism>
<comment type="caution">
    <text evidence="4">The sequence shown here is derived from an EMBL/GenBank/DDBJ whole genome shotgun (WGS) entry which is preliminary data.</text>
</comment>
<dbReference type="AlphaFoldDB" id="A0A662DJ93"/>
<accession>A0A662DJ93</accession>
<dbReference type="Gene3D" id="3.90.226.10">
    <property type="entry name" value="2-enoyl-CoA Hydratase, Chain A, domain 1"/>
    <property type="match status" value="1"/>
</dbReference>
<evidence type="ECO:0000256" key="3">
    <source>
        <dbReference type="SAM" id="MobiDB-lite"/>
    </source>
</evidence>
<dbReference type="EMBL" id="QMQA01000038">
    <property type="protein sequence ID" value="RLE14577.1"/>
    <property type="molecule type" value="Genomic_DNA"/>
</dbReference>
<feature type="compositionally biased region" description="Polar residues" evidence="3">
    <location>
        <begin position="222"/>
        <end position="233"/>
    </location>
</feature>
<evidence type="ECO:0000313" key="4">
    <source>
        <dbReference type="EMBL" id="RLE14577.1"/>
    </source>
</evidence>
<evidence type="ECO:0000256" key="2">
    <source>
        <dbReference type="RuleBase" id="RU003567"/>
    </source>
</evidence>
<feature type="region of interest" description="Disordered" evidence="3">
    <location>
        <begin position="201"/>
        <end position="233"/>
    </location>
</feature>
<dbReference type="Proteomes" id="UP000280417">
    <property type="component" value="Unassembled WGS sequence"/>
</dbReference>
<dbReference type="Pfam" id="PF00574">
    <property type="entry name" value="CLP_protease"/>
    <property type="match status" value="1"/>
</dbReference>
<dbReference type="InterPro" id="IPR029045">
    <property type="entry name" value="ClpP/crotonase-like_dom_sf"/>
</dbReference>
<dbReference type="InterPro" id="IPR023562">
    <property type="entry name" value="ClpP/TepA"/>
</dbReference>
<gene>
    <name evidence="4" type="ORF">DRJ04_02140</name>
</gene>
<sequence length="233" mass="25859">MIKKAGMLIIIFLFITSGAFSLAKMPEIDRDNWVSISGEIDREKAEEVILALMNLDSKPGTAPIGIRISSPGGSLMAVMAICDTIKNLRHPVVTLALGEAISGAAVILSCGDERFIGDYTMVMLHQPSVIFENWSSNFEELQQFTLALGKIENQMYRLLAQNTGKSEEEIKKLLKKEVWFTAKEAIEFGLADELLSEGGLRIKEEPVEPEEEEKEEKEKSDTFPSSQSCQSLK</sequence>